<dbReference type="AlphaFoldDB" id="A0A0D9WMN3"/>
<organism evidence="2 3">
    <name type="scientific">Leersia perrieri</name>
    <dbReference type="NCBI Taxonomy" id="77586"/>
    <lineage>
        <taxon>Eukaryota</taxon>
        <taxon>Viridiplantae</taxon>
        <taxon>Streptophyta</taxon>
        <taxon>Embryophyta</taxon>
        <taxon>Tracheophyta</taxon>
        <taxon>Spermatophyta</taxon>
        <taxon>Magnoliopsida</taxon>
        <taxon>Liliopsida</taxon>
        <taxon>Poales</taxon>
        <taxon>Poaceae</taxon>
        <taxon>BOP clade</taxon>
        <taxon>Oryzoideae</taxon>
        <taxon>Oryzeae</taxon>
        <taxon>Oryzinae</taxon>
        <taxon>Leersia</taxon>
    </lineage>
</organism>
<dbReference type="EnsemblPlants" id="LPERR06G05040.1">
    <property type="protein sequence ID" value="LPERR06G05040.1"/>
    <property type="gene ID" value="LPERR06G05040"/>
</dbReference>
<proteinExistence type="predicted"/>
<keyword evidence="3" id="KW-1185">Reference proteome</keyword>
<dbReference type="Proteomes" id="UP000032180">
    <property type="component" value="Chromosome 6"/>
</dbReference>
<reference evidence="2 3" key="1">
    <citation type="submission" date="2012-08" db="EMBL/GenBank/DDBJ databases">
        <title>Oryza genome evolution.</title>
        <authorList>
            <person name="Wing R.A."/>
        </authorList>
    </citation>
    <scope>NUCLEOTIDE SEQUENCE</scope>
</reference>
<name>A0A0D9WMN3_9ORYZ</name>
<accession>A0A0D9WMN3</accession>
<evidence type="ECO:0000256" key="1">
    <source>
        <dbReference type="SAM" id="MobiDB-lite"/>
    </source>
</evidence>
<evidence type="ECO:0000313" key="2">
    <source>
        <dbReference type="EnsemblPlants" id="LPERR06G05040.1"/>
    </source>
</evidence>
<reference evidence="2" key="3">
    <citation type="submission" date="2015-04" db="UniProtKB">
        <authorList>
            <consortium name="EnsemblPlants"/>
        </authorList>
    </citation>
    <scope>IDENTIFICATION</scope>
</reference>
<evidence type="ECO:0000313" key="3">
    <source>
        <dbReference type="Proteomes" id="UP000032180"/>
    </source>
</evidence>
<dbReference type="Gramene" id="LPERR06G05040.1">
    <property type="protein sequence ID" value="LPERR06G05040.1"/>
    <property type="gene ID" value="LPERR06G05040"/>
</dbReference>
<protein>
    <submittedName>
        <fullName evidence="2">Uncharacterized protein</fullName>
    </submittedName>
</protein>
<sequence>MAAAGVRTGVPDGASDRVAPLEEELDDPRPNEHTGAGHAHRLPVPQLRRRRRRRDAIVHAGHGSTLLHELRVRDKTRSGCTDERR</sequence>
<reference evidence="3" key="2">
    <citation type="submission" date="2013-12" db="EMBL/GenBank/DDBJ databases">
        <authorList>
            <person name="Yu Y."/>
            <person name="Lee S."/>
            <person name="de Baynast K."/>
            <person name="Wissotski M."/>
            <person name="Liu L."/>
            <person name="Talag J."/>
            <person name="Goicoechea J."/>
            <person name="Angelova A."/>
            <person name="Jetty R."/>
            <person name="Kudrna D."/>
            <person name="Golser W."/>
            <person name="Rivera L."/>
            <person name="Zhang J."/>
            <person name="Wing R."/>
        </authorList>
    </citation>
    <scope>NUCLEOTIDE SEQUENCE</scope>
</reference>
<dbReference type="HOGENOM" id="CLU_2515926_0_0_1"/>
<feature type="region of interest" description="Disordered" evidence="1">
    <location>
        <begin position="1"/>
        <end position="54"/>
    </location>
</feature>